<proteinExistence type="predicted"/>
<organism evidence="1 2">
    <name type="scientific">Coemansia aciculifera</name>
    <dbReference type="NCBI Taxonomy" id="417176"/>
    <lineage>
        <taxon>Eukaryota</taxon>
        <taxon>Fungi</taxon>
        <taxon>Fungi incertae sedis</taxon>
        <taxon>Zoopagomycota</taxon>
        <taxon>Kickxellomycotina</taxon>
        <taxon>Kickxellomycetes</taxon>
        <taxon>Kickxellales</taxon>
        <taxon>Kickxellaceae</taxon>
        <taxon>Coemansia</taxon>
    </lineage>
</organism>
<gene>
    <name evidence="1" type="ORF">IWW38_005583</name>
</gene>
<protein>
    <submittedName>
        <fullName evidence="1">Uncharacterized protein</fullName>
    </submittedName>
</protein>
<dbReference type="Proteomes" id="UP001139981">
    <property type="component" value="Unassembled WGS sequence"/>
</dbReference>
<dbReference type="EMBL" id="JANBVB010002690">
    <property type="protein sequence ID" value="KAJ2883122.1"/>
    <property type="molecule type" value="Genomic_DNA"/>
</dbReference>
<accession>A0ACC1LVF8</accession>
<evidence type="ECO:0000313" key="2">
    <source>
        <dbReference type="Proteomes" id="UP001139981"/>
    </source>
</evidence>
<evidence type="ECO:0000313" key="1">
    <source>
        <dbReference type="EMBL" id="KAJ2883122.1"/>
    </source>
</evidence>
<sequence>MAHGKGNATGTKKKSGRQGKGHGVDMHEVRDAENALYSSNKGKHISASAGSSGKQAQMVFTIGTFDDDDDSYISDQLRSTAAAATSANTHVSDKEVEGSSHVQARLLGARVDDSELPASWKGAGLAKPAATQRLQLKRQTLFTMGSHSEASDMDGGGDIYNMRLGRSAYAARHKACADNSSADSSDAADAVVANSSNHGDRVVPDS</sequence>
<name>A0ACC1LVF8_9FUNG</name>
<feature type="non-terminal residue" evidence="1">
    <location>
        <position position="206"/>
    </location>
</feature>
<comment type="caution">
    <text evidence="1">The sequence shown here is derived from an EMBL/GenBank/DDBJ whole genome shotgun (WGS) entry which is preliminary data.</text>
</comment>
<reference evidence="1" key="1">
    <citation type="submission" date="2022-07" db="EMBL/GenBank/DDBJ databases">
        <title>Phylogenomic reconstructions and comparative analyses of Kickxellomycotina fungi.</title>
        <authorList>
            <person name="Reynolds N.K."/>
            <person name="Stajich J.E."/>
            <person name="Barry K."/>
            <person name="Grigoriev I.V."/>
            <person name="Crous P."/>
            <person name="Smith M.E."/>
        </authorList>
    </citation>
    <scope>NUCLEOTIDE SEQUENCE</scope>
    <source>
        <strain evidence="1">CBS 190363</strain>
    </source>
</reference>
<keyword evidence="2" id="KW-1185">Reference proteome</keyword>